<evidence type="ECO:0000256" key="4">
    <source>
        <dbReference type="ARBA" id="ARBA00022801"/>
    </source>
</evidence>
<organism evidence="7 8">
    <name type="scientific">Ambrosiozyma monospora</name>
    <name type="common">Yeast</name>
    <name type="synonym">Endomycopsis monosporus</name>
    <dbReference type="NCBI Taxonomy" id="43982"/>
    <lineage>
        <taxon>Eukaryota</taxon>
        <taxon>Fungi</taxon>
        <taxon>Dikarya</taxon>
        <taxon>Ascomycota</taxon>
        <taxon>Saccharomycotina</taxon>
        <taxon>Pichiomycetes</taxon>
        <taxon>Pichiales</taxon>
        <taxon>Pichiaceae</taxon>
        <taxon>Ambrosiozyma</taxon>
    </lineage>
</organism>
<keyword evidence="4" id="KW-0378">Hydrolase</keyword>
<feature type="compositionally biased region" description="Polar residues" evidence="5">
    <location>
        <begin position="1110"/>
        <end position="1123"/>
    </location>
</feature>
<dbReference type="GO" id="GO:0004439">
    <property type="term" value="F:phosphatidylinositol-4,5-bisphosphate 5-phosphatase activity"/>
    <property type="evidence" value="ECO:0007669"/>
    <property type="project" value="UniProtKB-EC"/>
</dbReference>
<feature type="compositionally biased region" description="Low complexity" evidence="5">
    <location>
        <begin position="1170"/>
        <end position="1196"/>
    </location>
</feature>
<dbReference type="GO" id="GO:0016020">
    <property type="term" value="C:membrane"/>
    <property type="evidence" value="ECO:0007669"/>
    <property type="project" value="TreeGrafter"/>
</dbReference>
<dbReference type="OrthoDB" id="405996at2759"/>
<dbReference type="EC" id="3.1.3.36" evidence="3"/>
<dbReference type="InterPro" id="IPR000300">
    <property type="entry name" value="IPPc"/>
</dbReference>
<dbReference type="Proteomes" id="UP001165063">
    <property type="component" value="Unassembled WGS sequence"/>
</dbReference>
<feature type="compositionally biased region" description="Low complexity" evidence="5">
    <location>
        <begin position="1061"/>
        <end position="1090"/>
    </location>
</feature>
<dbReference type="Pfam" id="PF22669">
    <property type="entry name" value="Exo_endo_phos2"/>
    <property type="match status" value="1"/>
</dbReference>
<comment type="caution">
    <text evidence="7">The sequence shown here is derived from an EMBL/GenBank/DDBJ whole genome shotgun (WGS) entry which is preliminary data.</text>
</comment>
<keyword evidence="8" id="KW-1185">Reference proteome</keyword>
<gene>
    <name evidence="7" type="ORF">Amon01_000404800</name>
</gene>
<dbReference type="GO" id="GO:0046856">
    <property type="term" value="P:phosphatidylinositol dephosphorylation"/>
    <property type="evidence" value="ECO:0007669"/>
    <property type="project" value="InterPro"/>
</dbReference>
<comment type="similarity">
    <text evidence="1">Belongs to the synaptojanin family.</text>
</comment>
<evidence type="ECO:0000256" key="2">
    <source>
        <dbReference type="ARBA" id="ARBA00009678"/>
    </source>
</evidence>
<comment type="similarity">
    <text evidence="2">In the central section; belongs to the inositol 1,4,5-trisphosphate 5-phosphatase family.</text>
</comment>
<dbReference type="SMART" id="SM00128">
    <property type="entry name" value="IPPc"/>
    <property type="match status" value="1"/>
</dbReference>
<dbReference type="Gene3D" id="3.60.10.10">
    <property type="entry name" value="Endonuclease/exonuclease/phosphatase"/>
    <property type="match status" value="1"/>
</dbReference>
<accession>A0A9W6YZI4</accession>
<dbReference type="Pfam" id="PF02383">
    <property type="entry name" value="Syja_N"/>
    <property type="match status" value="1"/>
</dbReference>
<dbReference type="PANTHER" id="PTHR11200:SF257">
    <property type="entry name" value="PHOSPHOINOSITIDE 5-PHOSPHATASE"/>
    <property type="match status" value="1"/>
</dbReference>
<dbReference type="InterPro" id="IPR002013">
    <property type="entry name" value="SAC_dom"/>
</dbReference>
<evidence type="ECO:0000259" key="6">
    <source>
        <dbReference type="PROSITE" id="PS50275"/>
    </source>
</evidence>
<dbReference type="AlphaFoldDB" id="A0A9W6YZI4"/>
<dbReference type="EMBL" id="BSXU01001864">
    <property type="protein sequence ID" value="GMG31827.1"/>
    <property type="molecule type" value="Genomic_DNA"/>
</dbReference>
<dbReference type="PANTHER" id="PTHR11200">
    <property type="entry name" value="INOSITOL 5-PHOSPHATASE"/>
    <property type="match status" value="1"/>
</dbReference>
<dbReference type="InterPro" id="IPR036691">
    <property type="entry name" value="Endo/exonu/phosph_ase_sf"/>
</dbReference>
<proteinExistence type="inferred from homology"/>
<dbReference type="GO" id="GO:0043813">
    <property type="term" value="F:phosphatidylinositol-3,5-bisphosphate 5-phosphatase activity"/>
    <property type="evidence" value="ECO:0007669"/>
    <property type="project" value="TreeGrafter"/>
</dbReference>
<reference evidence="7" key="1">
    <citation type="submission" date="2023-04" db="EMBL/GenBank/DDBJ databases">
        <title>Ambrosiozyma monospora NBRC 1965.</title>
        <authorList>
            <person name="Ichikawa N."/>
            <person name="Sato H."/>
            <person name="Tonouchi N."/>
        </authorList>
    </citation>
    <scope>NUCLEOTIDE SEQUENCE</scope>
    <source>
        <strain evidence="7">NBRC 1965</strain>
    </source>
</reference>
<feature type="domain" description="SAC" evidence="6">
    <location>
        <begin position="155"/>
        <end position="490"/>
    </location>
</feature>
<evidence type="ECO:0000256" key="3">
    <source>
        <dbReference type="ARBA" id="ARBA00013044"/>
    </source>
</evidence>
<feature type="compositionally biased region" description="Low complexity" evidence="5">
    <location>
        <begin position="1028"/>
        <end position="1041"/>
    </location>
</feature>
<evidence type="ECO:0000256" key="5">
    <source>
        <dbReference type="SAM" id="MobiDB-lite"/>
    </source>
</evidence>
<evidence type="ECO:0000256" key="1">
    <source>
        <dbReference type="ARBA" id="ARBA00008943"/>
    </source>
</evidence>
<feature type="region of interest" description="Disordered" evidence="5">
    <location>
        <begin position="998"/>
        <end position="1206"/>
    </location>
</feature>
<name>A0A9W6YZI4_AMBMO</name>
<dbReference type="InterPro" id="IPR046985">
    <property type="entry name" value="IP5"/>
</dbReference>
<evidence type="ECO:0000313" key="8">
    <source>
        <dbReference type="Proteomes" id="UP001165063"/>
    </source>
</evidence>
<protein>
    <recommendedName>
        <fullName evidence="3">phosphoinositide 5-phosphatase</fullName>
        <ecNumber evidence="3">3.1.3.36</ecNumber>
    </recommendedName>
</protein>
<dbReference type="GO" id="GO:0005737">
    <property type="term" value="C:cytoplasm"/>
    <property type="evidence" value="ECO:0007669"/>
    <property type="project" value="TreeGrafter"/>
</dbReference>
<dbReference type="SUPFAM" id="SSF56219">
    <property type="entry name" value="DNase I-like"/>
    <property type="match status" value="1"/>
</dbReference>
<sequence length="1206" mass="133505">MRILLKTQGQRTLALESETHVLLFRYITKIQKCAIELVPKENFHHKHYRSLSRHKPLGFLGLIQMNNHVFLCVITSKVDIASPMDGEIIHKIRDVEFHCLTSDAWDFVELNMNGYPVDSDMDGNGTSSNGGGSGGAMLTPGSYVPRFEQHPCFELRKLLVDGSFFYSTDFDLTSTLQGRGVEGGGKLSMDRFHTDYMWNAFLMEEIIKFRNNLDDEPKRVLDANKFLTTVIRGYAETMKTNLGRSNGTITIISKQSWKRAGTRFNVRGVDDDGNVANFVETELIYNDSNFLYSFVEIRGSIPVFWEQDTALIAPKVQIARSYDATQPVFEKHFENLNGKYGPVHIVNLLSKTKTSEIELSKTYKRHFRELDSKKPESTYFTDFDFHQETAKTYAHAARVLGDLRPSLDEFGYFCYDKKAKEVIYEQQGVFRTNCLDCLDRTNVVQQVISLAALEDFLVNYHSGDPVYDVENKHRVLWANHGDQVSQIYTGTNALKSSFSRSGKMGLAGALSDATKSISRIYINNFVDKGKQQVTDTLLGKSSEQGTVLIFDPVTEYINSKLPHYESKYTTHEDISLYVGTFNLAGASTCGGDLTHWLMPLEIDGSDEMPDILMIGFQEVIELTATNILKNDASPSKYWQKMIQKHLDNISPANKYVLLRAEFMSSVLLLFYVKSDKISKVTRVEGKSKKTGLGGMAANKGSVAIRFNYGSSSFCFFNSHLAAGVTNIDERYNDFVTSWNGVRFSGNKLIKHHDNIVWLGDLNYRISKPNDEVRSLIDMGNMNALLEYDQLSYELKRRPGLKGFKEMPITFIPTYKFDKGTNVYDTSEKQRVPSWTDRILFRGREIKQTIYNNTPDVVFSDHKPVYGIFNAHVRMEDDKIKKKVLKFLYEQHKKSAMSKNQGTVIELNEFDGGDDNSSLFSSPGVSSSASSMLIDLNDTDSIHSNASSSTKSSQVPSMASISTMTAMPLPQRRATNSLPPPFNKDEINAMLVPALSSNFRTGLKAPPKTQPGKTSAPPAAPPSRKQNIPTRPATTQGPTTTPHANNGNGHKLPPDVSLSVMRPTRSRTGSPMPSSPTSVTSHNTTSTAPASAPKPPPPRKASITRTGGPAGSNSSSRHGSTPNSPRAAVKVSPKKKTASPTSSSHKVAPMVPMKPKALEKVVTGSVSQVKSAAANSGPSASAAAASAPAAPAPATSSWTVMTPTKKL</sequence>
<evidence type="ECO:0000313" key="7">
    <source>
        <dbReference type="EMBL" id="GMG31827.1"/>
    </source>
</evidence>
<dbReference type="PROSITE" id="PS50275">
    <property type="entry name" value="SAC"/>
    <property type="match status" value="1"/>
</dbReference>
<feature type="compositionally biased region" description="Polar residues" evidence="5">
    <location>
        <begin position="1197"/>
        <end position="1206"/>
    </location>
</feature>